<dbReference type="Gene3D" id="3.30.2310.20">
    <property type="entry name" value="RelE-like"/>
    <property type="match status" value="1"/>
</dbReference>
<dbReference type="EMBL" id="CP000628">
    <property type="protein sequence ID" value="ACM28427.1"/>
    <property type="molecule type" value="Genomic_DNA"/>
</dbReference>
<organism evidence="1 2">
    <name type="scientific">Rhizobium rhizogenes (strain K84 / ATCC BAA-868)</name>
    <name type="common">Agrobacterium radiobacter</name>
    <dbReference type="NCBI Taxonomy" id="311403"/>
    <lineage>
        <taxon>Bacteria</taxon>
        <taxon>Pseudomonadati</taxon>
        <taxon>Pseudomonadota</taxon>
        <taxon>Alphaproteobacteria</taxon>
        <taxon>Hyphomicrobiales</taxon>
        <taxon>Rhizobiaceae</taxon>
        <taxon>Rhizobium/Agrobacterium group</taxon>
        <taxon>Rhizobium</taxon>
    </lineage>
</organism>
<reference evidence="1 2" key="1">
    <citation type="journal article" date="2009" name="J. Bacteriol.">
        <title>Genome sequences of three Agrobacterium biovars help elucidate the evolution of multichromosome genomes in bacteria.</title>
        <authorList>
            <person name="Slater S.C."/>
            <person name="Goldman B.S."/>
            <person name="Goodner B."/>
            <person name="Setubal J.C."/>
            <person name="Farrand S.K."/>
            <person name="Nester E.W."/>
            <person name="Burr T.J."/>
            <person name="Banta L."/>
            <person name="Dickerman A.W."/>
            <person name="Paulsen I."/>
            <person name="Otten L."/>
            <person name="Suen G."/>
            <person name="Welch R."/>
            <person name="Almeida N.F."/>
            <person name="Arnold F."/>
            <person name="Burton O.T."/>
            <person name="Du Z."/>
            <person name="Ewing A."/>
            <person name="Godsy E."/>
            <person name="Heisel S."/>
            <person name="Houmiel K.L."/>
            <person name="Jhaveri J."/>
            <person name="Lu J."/>
            <person name="Miller N.M."/>
            <person name="Norton S."/>
            <person name="Chen Q."/>
            <person name="Phoolcharoen W."/>
            <person name="Ohlin V."/>
            <person name="Ondrusek D."/>
            <person name="Pride N."/>
            <person name="Stricklin S.L."/>
            <person name="Sun J."/>
            <person name="Wheeler C."/>
            <person name="Wilson L."/>
            <person name="Zhu H."/>
            <person name="Wood D.W."/>
        </authorList>
    </citation>
    <scope>NUCLEOTIDE SEQUENCE [LARGE SCALE GENOMIC DNA]</scope>
    <source>
        <strain evidence="2">K84 / ATCC BAA-868</strain>
    </source>
</reference>
<dbReference type="Proteomes" id="UP000001600">
    <property type="component" value="Chromosome 1"/>
</dbReference>
<dbReference type="InterPro" id="IPR035093">
    <property type="entry name" value="RelE/ParE_toxin_dom_sf"/>
</dbReference>
<gene>
    <name evidence="1" type="ordered locus">Arad_4807</name>
</gene>
<dbReference type="eggNOG" id="COG3668">
    <property type="taxonomic scope" value="Bacteria"/>
</dbReference>
<evidence type="ECO:0000313" key="1">
    <source>
        <dbReference type="EMBL" id="ACM28427.1"/>
    </source>
</evidence>
<proteinExistence type="predicted"/>
<evidence type="ECO:0000313" key="2">
    <source>
        <dbReference type="Proteomes" id="UP000001600"/>
    </source>
</evidence>
<accession>B9JE82</accession>
<protein>
    <submittedName>
        <fullName evidence="1">Uncharacterized protein</fullName>
    </submittedName>
</protein>
<dbReference type="STRING" id="311403.Arad_4807"/>
<dbReference type="HOGENOM" id="CLU_2314170_0_0_5"/>
<dbReference type="AlphaFoldDB" id="B9JE82"/>
<dbReference type="KEGG" id="ara:Arad_4807"/>
<sequence>MHGPRRLVQTPRKSISKLAKSSRWLPNDFSCSSGCKTNLLADHPRLDERHPEIFRTARMLVEAHYIILYETFPDADESEIHMIEIVQVVDGRRDLTTLF</sequence>
<name>B9JE82_RHIR8</name>